<feature type="domain" description="AB hydrolase-1" evidence="1">
    <location>
        <begin position="89"/>
        <end position="323"/>
    </location>
</feature>
<accession>A0A7J6RMI8</accession>
<dbReference type="Gene3D" id="3.40.50.1820">
    <property type="entry name" value="alpha/beta hydrolase"/>
    <property type="match status" value="1"/>
</dbReference>
<dbReference type="PANTHER" id="PTHR43798:SF33">
    <property type="entry name" value="HYDROLASE, PUTATIVE (AFU_ORTHOLOGUE AFUA_2G14860)-RELATED"/>
    <property type="match status" value="1"/>
</dbReference>
<dbReference type="SUPFAM" id="SSF53474">
    <property type="entry name" value="alpha/beta-Hydrolases"/>
    <property type="match status" value="1"/>
</dbReference>
<sequence>MALPSLKELPQPPPSLRKAGEAVAGGLASVIALRLAYHVWTRWVFYDRRATALVDGFYARRKERTMLVEIRPGRRIAVYENLPASTGAPALIFIHGSCARMQQFEEQMSHFASRGQRVVALDLFGCGASDKPDDPKAYHTAQIKSDVVAFLEKFATPGSVIIGHSYGAAIVLGLSMDRYLVNTLKLAGFVCLAVPNAKTLSSHGAPVLRNQFDKPRWWLWFIRPWVGRQFRAMLLGPSASSDLYRQEKEASARNPVYMYKAFYTQWEAGVLIPPNHQGSQVDGLFVVGELDKATPVEYTRASLEEASKGGFRHHLEIVKGAGHQLVATTVVEFLVIEGVAPSSGEHFRLESSAHNATNDRPYSVAANYRDQFYVDEVSAGRAKSARRCPDPHPHCFG</sequence>
<dbReference type="Proteomes" id="UP000574390">
    <property type="component" value="Unassembled WGS sequence"/>
</dbReference>
<dbReference type="GO" id="GO:0016020">
    <property type="term" value="C:membrane"/>
    <property type="evidence" value="ECO:0007669"/>
    <property type="project" value="TreeGrafter"/>
</dbReference>
<comment type="caution">
    <text evidence="2">The sequence shown here is derived from an EMBL/GenBank/DDBJ whole genome shotgun (WGS) entry which is preliminary data.</text>
</comment>
<dbReference type="InterPro" id="IPR050266">
    <property type="entry name" value="AB_hydrolase_sf"/>
</dbReference>
<dbReference type="InterPro" id="IPR029058">
    <property type="entry name" value="AB_hydrolase_fold"/>
</dbReference>
<dbReference type="InterPro" id="IPR000073">
    <property type="entry name" value="AB_hydrolase_1"/>
</dbReference>
<dbReference type="Pfam" id="PF00561">
    <property type="entry name" value="Abhydrolase_1"/>
    <property type="match status" value="1"/>
</dbReference>
<dbReference type="EMBL" id="JABANM010021603">
    <property type="protein sequence ID" value="KAF4720970.1"/>
    <property type="molecule type" value="Genomic_DNA"/>
</dbReference>
<feature type="non-terminal residue" evidence="2">
    <location>
        <position position="397"/>
    </location>
</feature>
<gene>
    <name evidence="2" type="ORF">FOZ62_030822</name>
</gene>
<protein>
    <recommendedName>
        <fullName evidence="1">AB hydrolase-1 domain-containing protein</fullName>
    </recommendedName>
</protein>
<organism evidence="2 3">
    <name type="scientific">Perkinsus olseni</name>
    <name type="common">Perkinsus atlanticus</name>
    <dbReference type="NCBI Taxonomy" id="32597"/>
    <lineage>
        <taxon>Eukaryota</taxon>
        <taxon>Sar</taxon>
        <taxon>Alveolata</taxon>
        <taxon>Perkinsozoa</taxon>
        <taxon>Perkinsea</taxon>
        <taxon>Perkinsida</taxon>
        <taxon>Perkinsidae</taxon>
        <taxon>Perkinsus</taxon>
    </lineage>
</organism>
<dbReference type="AlphaFoldDB" id="A0A7J6RMI8"/>
<dbReference type="PANTHER" id="PTHR43798">
    <property type="entry name" value="MONOACYLGLYCEROL LIPASE"/>
    <property type="match status" value="1"/>
</dbReference>
<evidence type="ECO:0000313" key="2">
    <source>
        <dbReference type="EMBL" id="KAF4720970.1"/>
    </source>
</evidence>
<proteinExistence type="predicted"/>
<reference evidence="2 3" key="1">
    <citation type="submission" date="2020-04" db="EMBL/GenBank/DDBJ databases">
        <title>Perkinsus olseni comparative genomics.</title>
        <authorList>
            <person name="Bogema D.R."/>
        </authorList>
    </citation>
    <scope>NUCLEOTIDE SEQUENCE [LARGE SCALE GENOMIC DNA]</scope>
    <source>
        <strain evidence="2">ATCC PRA-205</strain>
    </source>
</reference>
<dbReference type="PRINTS" id="PR00111">
    <property type="entry name" value="ABHYDROLASE"/>
</dbReference>
<evidence type="ECO:0000259" key="1">
    <source>
        <dbReference type="Pfam" id="PF00561"/>
    </source>
</evidence>
<name>A0A7J6RMI8_PEROL</name>
<evidence type="ECO:0000313" key="3">
    <source>
        <dbReference type="Proteomes" id="UP000574390"/>
    </source>
</evidence>